<dbReference type="PRINTS" id="PR00909">
    <property type="entry name" value="SPERMDNBNDNG"/>
</dbReference>
<dbReference type="InterPro" id="IPR006311">
    <property type="entry name" value="TAT_signal"/>
</dbReference>
<sequence length="362" mass="38535">MIPAASPSLSRRRFLGAAGGAALTGLLAACSSGSSTSAGLAIYSWADYFAQANLDAFAKSSGVTPKITTYDSNDTLFAKLNSSAGSGFDLVVPSSGWIRQYADRGLIQKIDHGRLNLSALDPALLNRDYDPGNQYSIPKDWGVYGVIYDPAAVGGEIRTWQDFLEAAQRPAVKGRVRLGESGWETVGIALWADGKDWNTTDQSVIKAAGDRLAGWVPKVKPQFSGFDVDQLASGAVVLAAHNQSGARRAIAQNPKLKWVVPGPTSELWVDSYAIPKDAPHLDTVYQFLSRQLTPEAQVTDTKFLGYPTALAGLRGKLPAGTADADLIFGGAGVDLTKLTTFVVNPDTITVYQDIQTQLQALA</sequence>
<dbReference type="SUPFAM" id="SSF53850">
    <property type="entry name" value="Periplasmic binding protein-like II"/>
    <property type="match status" value="1"/>
</dbReference>
<dbReference type="RefSeq" id="WP_344860550.1">
    <property type="nucleotide sequence ID" value="NZ_BAAAZN010000006.1"/>
</dbReference>
<comment type="caution">
    <text evidence="5">The sequence shown here is derived from an EMBL/GenBank/DDBJ whole genome shotgun (WGS) entry which is preliminary data.</text>
</comment>
<dbReference type="Proteomes" id="UP001500689">
    <property type="component" value="Unassembled WGS sequence"/>
</dbReference>
<evidence type="ECO:0000256" key="4">
    <source>
        <dbReference type="ARBA" id="ARBA00022764"/>
    </source>
</evidence>
<name>A0ABP6WAY1_9PSEU</name>
<evidence type="ECO:0000256" key="2">
    <source>
        <dbReference type="ARBA" id="ARBA00022448"/>
    </source>
</evidence>
<organism evidence="5 6">
    <name type="scientific">Amycolatopsis ultiminotia</name>
    <dbReference type="NCBI Taxonomy" id="543629"/>
    <lineage>
        <taxon>Bacteria</taxon>
        <taxon>Bacillati</taxon>
        <taxon>Actinomycetota</taxon>
        <taxon>Actinomycetes</taxon>
        <taxon>Pseudonocardiales</taxon>
        <taxon>Pseudonocardiaceae</taxon>
        <taxon>Amycolatopsis</taxon>
    </lineage>
</organism>
<gene>
    <name evidence="5" type="ORF">GCM10022222_32840</name>
</gene>
<dbReference type="Gene3D" id="3.40.190.10">
    <property type="entry name" value="Periplasmic binding protein-like II"/>
    <property type="match status" value="2"/>
</dbReference>
<dbReference type="InterPro" id="IPR001188">
    <property type="entry name" value="Sperm_putr-bd"/>
</dbReference>
<dbReference type="PANTHER" id="PTHR30222:SF17">
    <property type="entry name" value="SPERMIDINE_PUTRESCINE-BINDING PERIPLASMIC PROTEIN"/>
    <property type="match status" value="1"/>
</dbReference>
<accession>A0ABP6WAY1</accession>
<dbReference type="PANTHER" id="PTHR30222">
    <property type="entry name" value="SPERMIDINE/PUTRESCINE-BINDING PERIPLASMIC PROTEIN"/>
    <property type="match status" value="1"/>
</dbReference>
<evidence type="ECO:0000256" key="1">
    <source>
        <dbReference type="ARBA" id="ARBA00004418"/>
    </source>
</evidence>
<dbReference type="Pfam" id="PF13416">
    <property type="entry name" value="SBP_bac_8"/>
    <property type="match status" value="1"/>
</dbReference>
<dbReference type="InterPro" id="IPR006059">
    <property type="entry name" value="SBP"/>
</dbReference>
<keyword evidence="2" id="KW-0813">Transport</keyword>
<comment type="subcellular location">
    <subcellularLocation>
        <location evidence="1">Periplasm</location>
    </subcellularLocation>
</comment>
<evidence type="ECO:0000313" key="6">
    <source>
        <dbReference type="Proteomes" id="UP001500689"/>
    </source>
</evidence>
<dbReference type="EMBL" id="BAAAZN010000006">
    <property type="protein sequence ID" value="GAA3546629.1"/>
    <property type="molecule type" value="Genomic_DNA"/>
</dbReference>
<evidence type="ECO:0000313" key="5">
    <source>
        <dbReference type="EMBL" id="GAA3546629.1"/>
    </source>
</evidence>
<protein>
    <submittedName>
        <fullName evidence="5">ABC transporter substrate-binding protein</fullName>
    </submittedName>
</protein>
<proteinExistence type="predicted"/>
<keyword evidence="6" id="KW-1185">Reference proteome</keyword>
<keyword evidence="3" id="KW-0732">Signal</keyword>
<reference evidence="6" key="1">
    <citation type="journal article" date="2019" name="Int. J. Syst. Evol. Microbiol.">
        <title>The Global Catalogue of Microorganisms (GCM) 10K type strain sequencing project: providing services to taxonomists for standard genome sequencing and annotation.</title>
        <authorList>
            <consortium name="The Broad Institute Genomics Platform"/>
            <consortium name="The Broad Institute Genome Sequencing Center for Infectious Disease"/>
            <person name="Wu L."/>
            <person name="Ma J."/>
        </authorList>
    </citation>
    <scope>NUCLEOTIDE SEQUENCE [LARGE SCALE GENOMIC DNA]</scope>
    <source>
        <strain evidence="6">JCM 16898</strain>
    </source>
</reference>
<dbReference type="CDD" id="cd13590">
    <property type="entry name" value="PBP2_PotD_PotF_like"/>
    <property type="match status" value="1"/>
</dbReference>
<dbReference type="PROSITE" id="PS51318">
    <property type="entry name" value="TAT"/>
    <property type="match status" value="1"/>
</dbReference>
<keyword evidence="4" id="KW-0574">Periplasm</keyword>
<evidence type="ECO:0000256" key="3">
    <source>
        <dbReference type="ARBA" id="ARBA00022729"/>
    </source>
</evidence>